<dbReference type="Gene3D" id="3.60.20.10">
    <property type="entry name" value="Glutamine Phosphoribosylpyrophosphate, subunit 1, domain 1"/>
    <property type="match status" value="1"/>
</dbReference>
<proteinExistence type="predicted"/>
<dbReference type="Pfam" id="PF13522">
    <property type="entry name" value="GATase_6"/>
    <property type="match status" value="1"/>
</dbReference>
<evidence type="ECO:0000256" key="1">
    <source>
        <dbReference type="ARBA" id="ARBA00001031"/>
    </source>
</evidence>
<organism evidence="10">
    <name type="scientific">marine metagenome</name>
    <dbReference type="NCBI Taxonomy" id="408172"/>
    <lineage>
        <taxon>unclassified sequences</taxon>
        <taxon>metagenomes</taxon>
        <taxon>ecological metagenomes</taxon>
    </lineage>
</organism>
<dbReference type="InterPro" id="IPR035466">
    <property type="entry name" value="GlmS/AgaS_SIS"/>
</dbReference>
<dbReference type="PROSITE" id="PS51278">
    <property type="entry name" value="GATASE_TYPE_2"/>
    <property type="match status" value="1"/>
</dbReference>
<dbReference type="PANTHER" id="PTHR10937:SF0">
    <property type="entry name" value="GLUTAMINE--FRUCTOSE-6-PHOSPHATE TRANSAMINASE (ISOMERIZING)"/>
    <property type="match status" value="1"/>
</dbReference>
<dbReference type="AlphaFoldDB" id="A0A382MA65"/>
<dbReference type="SUPFAM" id="SSF56235">
    <property type="entry name" value="N-terminal nucleophile aminohydrolases (Ntn hydrolases)"/>
    <property type="match status" value="1"/>
</dbReference>
<accession>A0A382MA65</accession>
<evidence type="ECO:0000256" key="6">
    <source>
        <dbReference type="ARBA" id="ARBA00022737"/>
    </source>
</evidence>
<gene>
    <name evidence="10" type="ORF">METZ01_LOCUS298404</name>
</gene>
<evidence type="ECO:0000256" key="2">
    <source>
        <dbReference type="ARBA" id="ARBA00012916"/>
    </source>
</evidence>
<dbReference type="InterPro" id="IPR046348">
    <property type="entry name" value="SIS_dom_sf"/>
</dbReference>
<dbReference type="PROSITE" id="PS51464">
    <property type="entry name" value="SIS"/>
    <property type="match status" value="1"/>
</dbReference>
<dbReference type="PANTHER" id="PTHR10937">
    <property type="entry name" value="GLUCOSAMINE--FRUCTOSE-6-PHOSPHATE AMINOTRANSFERASE, ISOMERIZING"/>
    <property type="match status" value="1"/>
</dbReference>
<evidence type="ECO:0000259" key="8">
    <source>
        <dbReference type="PROSITE" id="PS51278"/>
    </source>
</evidence>
<dbReference type="GO" id="GO:0097367">
    <property type="term" value="F:carbohydrate derivative binding"/>
    <property type="evidence" value="ECO:0007669"/>
    <property type="project" value="InterPro"/>
</dbReference>
<dbReference type="FunFam" id="3.60.20.10:FF:000006">
    <property type="entry name" value="Glutamine--fructose-6-phosphate aminotransferase [isomerizing]"/>
    <property type="match status" value="1"/>
</dbReference>
<keyword evidence="6" id="KW-0677">Repeat</keyword>
<name>A0A382MA65_9ZZZZ</name>
<evidence type="ECO:0000256" key="4">
    <source>
        <dbReference type="ARBA" id="ARBA00022576"/>
    </source>
</evidence>
<sequence>MCGINGVVGLNNISEPLFQGIRNLEYRGYDSCGVALMNQNDLIVRKNTGGVEEFFRKKNILSKKSTIGIAHTRWATHGTVTLENTHPFTSCDEAFAVVHNGIISNYRFLRDGLKGEGHIFRSETDTEVIPHLLEKYFKKYKNVETAFVKTLNLLEGTFAIAVISTHHPGQIFCARRESPLMLGIGDELKFVGSDFNAFIDYTKNAIIVDDGEYAILSRDSYVVRNFLTREEVVKSITKIEWDSETTKKGGYPHYMLKEIYEQPQTINTALELDSSLIDEMVDMIYESENVYFVGVGTTFYVAKFSTYLFSSFADRFIPSLSSDEFVSLAKVNSKSLVLTVSQSGETFDTISALKFAKSKGAKTAAIVNVMGSSISRMVDKVI</sequence>
<dbReference type="InterPro" id="IPR047084">
    <property type="entry name" value="GFAT_N"/>
</dbReference>
<protein>
    <recommendedName>
        <fullName evidence="3">Glutamine--fructose-6-phosphate aminotransferase [isomerizing]</fullName>
        <ecNumber evidence="2">2.6.1.16</ecNumber>
    </recommendedName>
</protein>
<dbReference type="GO" id="GO:0006487">
    <property type="term" value="P:protein N-linked glycosylation"/>
    <property type="evidence" value="ECO:0007669"/>
    <property type="project" value="TreeGrafter"/>
</dbReference>
<dbReference type="InterPro" id="IPR017932">
    <property type="entry name" value="GATase_2_dom"/>
</dbReference>
<evidence type="ECO:0000256" key="3">
    <source>
        <dbReference type="ARBA" id="ARBA00016090"/>
    </source>
</evidence>
<evidence type="ECO:0000313" key="10">
    <source>
        <dbReference type="EMBL" id="SVC45550.1"/>
    </source>
</evidence>
<evidence type="ECO:0000256" key="5">
    <source>
        <dbReference type="ARBA" id="ARBA00022679"/>
    </source>
</evidence>
<keyword evidence="4" id="KW-0032">Aminotransferase</keyword>
<dbReference type="CDD" id="cd00714">
    <property type="entry name" value="GFAT"/>
    <property type="match status" value="1"/>
</dbReference>
<dbReference type="GO" id="GO:0006047">
    <property type="term" value="P:UDP-N-acetylglucosamine metabolic process"/>
    <property type="evidence" value="ECO:0007669"/>
    <property type="project" value="TreeGrafter"/>
</dbReference>
<feature type="domain" description="SIS" evidence="9">
    <location>
        <begin position="280"/>
        <end position="382"/>
    </location>
</feature>
<dbReference type="GO" id="GO:0006002">
    <property type="term" value="P:fructose 6-phosphate metabolic process"/>
    <property type="evidence" value="ECO:0007669"/>
    <property type="project" value="TreeGrafter"/>
</dbReference>
<evidence type="ECO:0000259" key="9">
    <source>
        <dbReference type="PROSITE" id="PS51464"/>
    </source>
</evidence>
<keyword evidence="7" id="KW-0315">Glutamine amidotransferase</keyword>
<comment type="catalytic activity">
    <reaction evidence="1">
        <text>D-fructose 6-phosphate + L-glutamine = D-glucosamine 6-phosphate + L-glutamate</text>
        <dbReference type="Rhea" id="RHEA:13237"/>
        <dbReference type="ChEBI" id="CHEBI:29985"/>
        <dbReference type="ChEBI" id="CHEBI:58359"/>
        <dbReference type="ChEBI" id="CHEBI:58725"/>
        <dbReference type="ChEBI" id="CHEBI:61527"/>
        <dbReference type="EC" id="2.6.1.16"/>
    </reaction>
</comment>
<dbReference type="GO" id="GO:0004360">
    <property type="term" value="F:glutamine-fructose-6-phosphate transaminase (isomerizing) activity"/>
    <property type="evidence" value="ECO:0007669"/>
    <property type="project" value="UniProtKB-EC"/>
</dbReference>
<dbReference type="EC" id="2.6.1.16" evidence="2"/>
<evidence type="ECO:0000256" key="7">
    <source>
        <dbReference type="ARBA" id="ARBA00022962"/>
    </source>
</evidence>
<keyword evidence="5" id="KW-0808">Transferase</keyword>
<dbReference type="NCBIfam" id="NF001484">
    <property type="entry name" value="PRK00331.1"/>
    <property type="match status" value="1"/>
</dbReference>
<dbReference type="EMBL" id="UINC01092184">
    <property type="protein sequence ID" value="SVC45550.1"/>
    <property type="molecule type" value="Genomic_DNA"/>
</dbReference>
<dbReference type="CDD" id="cd05008">
    <property type="entry name" value="SIS_GlmS_GlmD_1"/>
    <property type="match status" value="1"/>
</dbReference>
<feature type="domain" description="Glutamine amidotransferase type-2" evidence="8">
    <location>
        <begin position="2"/>
        <end position="219"/>
    </location>
</feature>
<reference evidence="10" key="1">
    <citation type="submission" date="2018-05" db="EMBL/GenBank/DDBJ databases">
        <authorList>
            <person name="Lanie J.A."/>
            <person name="Ng W.-L."/>
            <person name="Kazmierczak K.M."/>
            <person name="Andrzejewski T.M."/>
            <person name="Davidsen T.M."/>
            <person name="Wayne K.J."/>
            <person name="Tettelin H."/>
            <person name="Glass J.I."/>
            <person name="Rusch D."/>
            <person name="Podicherti R."/>
            <person name="Tsui H.-C.T."/>
            <person name="Winkler M.E."/>
        </authorList>
    </citation>
    <scope>NUCLEOTIDE SEQUENCE</scope>
</reference>
<dbReference type="Pfam" id="PF01380">
    <property type="entry name" value="SIS"/>
    <property type="match status" value="1"/>
</dbReference>
<feature type="non-terminal residue" evidence="10">
    <location>
        <position position="382"/>
    </location>
</feature>
<dbReference type="InterPro" id="IPR029055">
    <property type="entry name" value="Ntn_hydrolases_N"/>
</dbReference>
<dbReference type="SUPFAM" id="SSF53697">
    <property type="entry name" value="SIS domain"/>
    <property type="match status" value="1"/>
</dbReference>
<dbReference type="Gene3D" id="3.40.50.10490">
    <property type="entry name" value="Glucose-6-phosphate isomerase like protein, domain 1"/>
    <property type="match status" value="1"/>
</dbReference>
<dbReference type="InterPro" id="IPR001347">
    <property type="entry name" value="SIS_dom"/>
</dbReference>